<dbReference type="AlphaFoldDB" id="A0AA96GHL9"/>
<feature type="region of interest" description="Disordered" evidence="1">
    <location>
        <begin position="1"/>
        <end position="25"/>
    </location>
</feature>
<feature type="compositionally biased region" description="Low complexity" evidence="1">
    <location>
        <begin position="86"/>
        <end position="97"/>
    </location>
</feature>
<sequence>MLVLGEACTSQSGAQQKTSSPPVEQELKMAKTKSLYFIVDTDKNIVLLKARGIPLRTFPLTGAEWIGTPLTHSTVLHLQTKDPSVSPLPLSPLSDLSQETPPEDPITPLTVSNMPTRYELTFQESLTILIQPPHLPSFWANLGHQIAGWGRRVTARMATWGGSHQYLVLSLDPAEAQALYWAAIPPMTCLVIPGNPADQ</sequence>
<dbReference type="Proteomes" id="UP001302719">
    <property type="component" value="Chromosome"/>
</dbReference>
<keyword evidence="3" id="KW-1185">Reference proteome</keyword>
<dbReference type="RefSeq" id="WP_312642885.1">
    <property type="nucleotide sequence ID" value="NZ_CP116967.1"/>
</dbReference>
<organism evidence="2 3">
    <name type="scientific">Candidatus Nitrospira allomarina</name>
    <dbReference type="NCBI Taxonomy" id="3020900"/>
    <lineage>
        <taxon>Bacteria</taxon>
        <taxon>Pseudomonadati</taxon>
        <taxon>Nitrospirota</taxon>
        <taxon>Nitrospiria</taxon>
        <taxon>Nitrospirales</taxon>
        <taxon>Nitrospiraceae</taxon>
        <taxon>Nitrospira</taxon>
    </lineage>
</organism>
<protein>
    <submittedName>
        <fullName evidence="2">Uncharacterized protein</fullName>
    </submittedName>
</protein>
<evidence type="ECO:0000256" key="1">
    <source>
        <dbReference type="SAM" id="MobiDB-lite"/>
    </source>
</evidence>
<evidence type="ECO:0000313" key="2">
    <source>
        <dbReference type="EMBL" id="WNM57866.1"/>
    </source>
</evidence>
<proteinExistence type="predicted"/>
<name>A0AA96GHL9_9BACT</name>
<feature type="region of interest" description="Disordered" evidence="1">
    <location>
        <begin position="86"/>
        <end position="110"/>
    </location>
</feature>
<evidence type="ECO:0000313" key="3">
    <source>
        <dbReference type="Proteomes" id="UP001302719"/>
    </source>
</evidence>
<dbReference type="EMBL" id="CP116967">
    <property type="protein sequence ID" value="WNM57866.1"/>
    <property type="molecule type" value="Genomic_DNA"/>
</dbReference>
<dbReference type="KEGG" id="nall:PP769_18130"/>
<feature type="compositionally biased region" description="Polar residues" evidence="1">
    <location>
        <begin position="8"/>
        <end position="22"/>
    </location>
</feature>
<reference evidence="2 3" key="1">
    <citation type="submission" date="2023-01" db="EMBL/GenBank/DDBJ databases">
        <title>Cultivation and genomic characterization of new, ubiquitous marine nitrite-oxidizing bacteria from the Nitrospirales.</title>
        <authorList>
            <person name="Mueller A.J."/>
            <person name="Daebeler A."/>
            <person name="Herbold C.W."/>
            <person name="Kirkegaard R.H."/>
            <person name="Daims H."/>
        </authorList>
    </citation>
    <scope>NUCLEOTIDE SEQUENCE [LARGE SCALE GENOMIC DNA]</scope>
    <source>
        <strain evidence="2 3">VA</strain>
    </source>
</reference>
<accession>A0AA96GHL9</accession>
<gene>
    <name evidence="2" type="ORF">PP769_18130</name>
</gene>